<name>A0A3P7LF46_DIBLA</name>
<gene>
    <name evidence="2" type="ORF">DILT_LOCUS11346</name>
</gene>
<dbReference type="EMBL" id="UYRU01062775">
    <property type="protein sequence ID" value="VDN15515.1"/>
    <property type="molecule type" value="Genomic_DNA"/>
</dbReference>
<dbReference type="OrthoDB" id="405996at2759"/>
<evidence type="ECO:0000313" key="3">
    <source>
        <dbReference type="Proteomes" id="UP000281553"/>
    </source>
</evidence>
<organism evidence="2 3">
    <name type="scientific">Dibothriocephalus latus</name>
    <name type="common">Fish tapeworm</name>
    <name type="synonym">Diphyllobothrium latum</name>
    <dbReference type="NCBI Taxonomy" id="60516"/>
    <lineage>
        <taxon>Eukaryota</taxon>
        <taxon>Metazoa</taxon>
        <taxon>Spiralia</taxon>
        <taxon>Lophotrochozoa</taxon>
        <taxon>Platyhelminthes</taxon>
        <taxon>Cestoda</taxon>
        <taxon>Eucestoda</taxon>
        <taxon>Diphyllobothriidea</taxon>
        <taxon>Diphyllobothriidae</taxon>
        <taxon>Dibothriocephalus</taxon>
    </lineage>
</organism>
<feature type="region of interest" description="Disordered" evidence="1">
    <location>
        <begin position="1"/>
        <end position="28"/>
    </location>
</feature>
<feature type="compositionally biased region" description="Basic and acidic residues" evidence="1">
    <location>
        <begin position="1"/>
        <end position="24"/>
    </location>
</feature>
<accession>A0A3P7LF46</accession>
<protein>
    <submittedName>
        <fullName evidence="2">Uncharacterized protein</fullName>
    </submittedName>
</protein>
<proteinExistence type="predicted"/>
<evidence type="ECO:0000256" key="1">
    <source>
        <dbReference type="SAM" id="MobiDB-lite"/>
    </source>
</evidence>
<dbReference type="Proteomes" id="UP000281553">
    <property type="component" value="Unassembled WGS sequence"/>
</dbReference>
<keyword evidence="3" id="KW-1185">Reference proteome</keyword>
<dbReference type="AlphaFoldDB" id="A0A3P7LF46"/>
<reference evidence="2 3" key="1">
    <citation type="submission" date="2018-11" db="EMBL/GenBank/DDBJ databases">
        <authorList>
            <consortium name="Pathogen Informatics"/>
        </authorList>
    </citation>
    <scope>NUCLEOTIDE SEQUENCE [LARGE SCALE GENOMIC DNA]</scope>
</reference>
<sequence>MGSGEKDSTSRADVQNNKEEEKNELFGQIQVSPEQVVIKEQECHDGCATPLYGRTVTITLLDYERLQLRLSRSYAMAPQSDDRAELKCESFDFHRECSAHQWHRLNSLFEQLEPELVAMR</sequence>
<evidence type="ECO:0000313" key="2">
    <source>
        <dbReference type="EMBL" id="VDN15515.1"/>
    </source>
</evidence>